<organism evidence="3 4">
    <name type="scientific">Petrolisthes cinctipes</name>
    <name type="common">Flat porcelain crab</name>
    <dbReference type="NCBI Taxonomy" id="88211"/>
    <lineage>
        <taxon>Eukaryota</taxon>
        <taxon>Metazoa</taxon>
        <taxon>Ecdysozoa</taxon>
        <taxon>Arthropoda</taxon>
        <taxon>Crustacea</taxon>
        <taxon>Multicrustacea</taxon>
        <taxon>Malacostraca</taxon>
        <taxon>Eumalacostraca</taxon>
        <taxon>Eucarida</taxon>
        <taxon>Decapoda</taxon>
        <taxon>Pleocyemata</taxon>
        <taxon>Anomura</taxon>
        <taxon>Galatheoidea</taxon>
        <taxon>Porcellanidae</taxon>
        <taxon>Petrolisthes</taxon>
    </lineage>
</organism>
<comment type="caution">
    <text evidence="3">The sequence shown here is derived from an EMBL/GenBank/DDBJ whole genome shotgun (WGS) entry which is preliminary data.</text>
</comment>
<feature type="domain" description="MADF" evidence="2">
    <location>
        <begin position="2"/>
        <end position="47"/>
    </location>
</feature>
<evidence type="ECO:0000313" key="3">
    <source>
        <dbReference type="EMBL" id="KAK3884665.1"/>
    </source>
</evidence>
<proteinExistence type="predicted"/>
<evidence type="ECO:0000256" key="1">
    <source>
        <dbReference type="SAM" id="MobiDB-lite"/>
    </source>
</evidence>
<sequence length="174" mass="20155">MVVKKINIFRSNYRRELKKVLGSEKSGAGTDDLYIPSLWYYKHLTFLRNQESQEVGVSSMEKEDEENTQEETADDPEQGTSSGIRRRSAGPERVPLASSKRRKVDTEAKRNELLSLACSHLQRSEEDGDILARGWAQEFKKMRPDQQVHAWKAINYILYEGRLGRLERNLVRIN</sequence>
<dbReference type="PANTHER" id="PTHR21505">
    <property type="entry name" value="MADF DOMAIN-CONTAINING PROTEIN-RELATED"/>
    <property type="match status" value="1"/>
</dbReference>
<feature type="compositionally biased region" description="Acidic residues" evidence="1">
    <location>
        <begin position="62"/>
        <end position="77"/>
    </location>
</feature>
<dbReference type="PANTHER" id="PTHR21505:SF8">
    <property type="entry name" value="DPT-YFP REPRESSOR BY OVEREXPRESSION, ISOFORM D-RELATED"/>
    <property type="match status" value="1"/>
</dbReference>
<accession>A0AAE1KWR2</accession>
<gene>
    <name evidence="3" type="ORF">Pcinc_011079</name>
</gene>
<name>A0AAE1KWR2_PETCI</name>
<dbReference type="Proteomes" id="UP001286313">
    <property type="component" value="Unassembled WGS sequence"/>
</dbReference>
<dbReference type="EMBL" id="JAWQEG010000860">
    <property type="protein sequence ID" value="KAK3884665.1"/>
    <property type="molecule type" value="Genomic_DNA"/>
</dbReference>
<dbReference type="Pfam" id="PF10545">
    <property type="entry name" value="MADF_DNA_bdg"/>
    <property type="match status" value="1"/>
</dbReference>
<reference evidence="3" key="1">
    <citation type="submission" date="2023-10" db="EMBL/GenBank/DDBJ databases">
        <title>Genome assemblies of two species of porcelain crab, Petrolisthes cinctipes and Petrolisthes manimaculis (Anomura: Porcellanidae).</title>
        <authorList>
            <person name="Angst P."/>
        </authorList>
    </citation>
    <scope>NUCLEOTIDE SEQUENCE</scope>
    <source>
        <strain evidence="3">PB745_01</strain>
        <tissue evidence="3">Gill</tissue>
    </source>
</reference>
<evidence type="ECO:0000259" key="2">
    <source>
        <dbReference type="Pfam" id="PF10545"/>
    </source>
</evidence>
<dbReference type="InterPro" id="IPR006578">
    <property type="entry name" value="MADF-dom"/>
</dbReference>
<dbReference type="AlphaFoldDB" id="A0AAE1KWR2"/>
<evidence type="ECO:0000313" key="4">
    <source>
        <dbReference type="Proteomes" id="UP001286313"/>
    </source>
</evidence>
<keyword evidence="4" id="KW-1185">Reference proteome</keyword>
<feature type="region of interest" description="Disordered" evidence="1">
    <location>
        <begin position="53"/>
        <end position="106"/>
    </location>
</feature>
<protein>
    <recommendedName>
        <fullName evidence="2">MADF domain-containing protein</fullName>
    </recommendedName>
</protein>